<dbReference type="GO" id="GO:0007018">
    <property type="term" value="P:microtubule-based movement"/>
    <property type="evidence" value="ECO:0007669"/>
    <property type="project" value="InterPro"/>
</dbReference>
<gene>
    <name evidence="2" type="ORF">PGLA2088_LOCUS18780</name>
</gene>
<reference evidence="2" key="1">
    <citation type="submission" date="2021-02" db="EMBL/GenBank/DDBJ databases">
        <authorList>
            <person name="Dougan E. K."/>
            <person name="Rhodes N."/>
            <person name="Thang M."/>
            <person name="Chan C."/>
        </authorList>
    </citation>
    <scope>NUCLEOTIDE SEQUENCE</scope>
</reference>
<proteinExistence type="predicted"/>
<evidence type="ECO:0000313" key="2">
    <source>
        <dbReference type="EMBL" id="CAE8674019.1"/>
    </source>
</evidence>
<dbReference type="GO" id="GO:0030286">
    <property type="term" value="C:dynein complex"/>
    <property type="evidence" value="ECO:0007669"/>
    <property type="project" value="InterPro"/>
</dbReference>
<dbReference type="InterPro" id="IPR026983">
    <property type="entry name" value="DHC"/>
</dbReference>
<dbReference type="InterPro" id="IPR013594">
    <property type="entry name" value="Dynein_heavy_tail"/>
</dbReference>
<dbReference type="Proteomes" id="UP000626109">
    <property type="component" value="Unassembled WGS sequence"/>
</dbReference>
<dbReference type="PANTHER" id="PTHR22878:SF69">
    <property type="entry name" value="DYNEIN HEAVY CHAIN"/>
    <property type="match status" value="1"/>
</dbReference>
<sequence>VYYWEKIQGSGIVVPYAAHELASQRDKLRVIREHVLRVVRDYNQIMTALSPEERRLFNHHIRTLDRKIGPGLTKYNWTSDGIKEFFVRDSCKECAKVYDWCKQFKKNNNEIIQVCKKISEMHLIKIEKKVVHRDEEFRDIQERQREEVKKEFTKAHEKITDLMLNSYQFFEQHPADIQREWKTYVDKVDKRVEEALKKAVKTSLQDLCKALNGVDTKTEPSPLFRIQAVLDDIKMDFKPPMHQLKDLLQMVCRDMTMTLAVVPRLAAHLHAVKAERDRVRKAQMEEVRRAAQRTLGDLWGRSVSVGGGFCSESHIGLSAVREVCISSLGSLAGRLGLVGRGLELPAFWPGDSAGNQIWADEAIAGRQVFRALYSFIAFAALGTAYQIYGQVAPSSGTVLEVPTEGSVLNLALLFCASAAQGISVASLANPSPLSLVPGFRSEQ</sequence>
<dbReference type="AlphaFoldDB" id="A0A813JFX0"/>
<feature type="non-terminal residue" evidence="2">
    <location>
        <position position="1"/>
    </location>
</feature>
<feature type="non-terminal residue" evidence="2">
    <location>
        <position position="443"/>
    </location>
</feature>
<dbReference type="EMBL" id="CAJNNW010024748">
    <property type="protein sequence ID" value="CAE8674019.1"/>
    <property type="molecule type" value="Genomic_DNA"/>
</dbReference>
<organism evidence="2 3">
    <name type="scientific">Polarella glacialis</name>
    <name type="common">Dinoflagellate</name>
    <dbReference type="NCBI Taxonomy" id="89957"/>
    <lineage>
        <taxon>Eukaryota</taxon>
        <taxon>Sar</taxon>
        <taxon>Alveolata</taxon>
        <taxon>Dinophyceae</taxon>
        <taxon>Suessiales</taxon>
        <taxon>Suessiaceae</taxon>
        <taxon>Polarella</taxon>
    </lineage>
</organism>
<evidence type="ECO:0000259" key="1">
    <source>
        <dbReference type="Pfam" id="PF08385"/>
    </source>
</evidence>
<dbReference type="Pfam" id="PF08385">
    <property type="entry name" value="DHC_N1"/>
    <property type="match status" value="1"/>
</dbReference>
<dbReference type="GO" id="GO:0045505">
    <property type="term" value="F:dynein intermediate chain binding"/>
    <property type="evidence" value="ECO:0007669"/>
    <property type="project" value="InterPro"/>
</dbReference>
<evidence type="ECO:0000313" key="3">
    <source>
        <dbReference type="Proteomes" id="UP000626109"/>
    </source>
</evidence>
<comment type="caution">
    <text evidence="2">The sequence shown here is derived from an EMBL/GenBank/DDBJ whole genome shotgun (WGS) entry which is preliminary data.</text>
</comment>
<name>A0A813JFX0_POLGL</name>
<feature type="domain" description="Dynein heavy chain tail" evidence="1">
    <location>
        <begin position="1"/>
        <end position="85"/>
    </location>
</feature>
<dbReference type="PANTHER" id="PTHR22878">
    <property type="entry name" value="DYNEIN HEAVY CHAIN 6, AXONEMAL-LIKE-RELATED"/>
    <property type="match status" value="1"/>
</dbReference>
<protein>
    <recommendedName>
        <fullName evidence="1">Dynein heavy chain tail domain-containing protein</fullName>
    </recommendedName>
</protein>
<accession>A0A813JFX0</accession>
<dbReference type="GO" id="GO:0051959">
    <property type="term" value="F:dynein light intermediate chain binding"/>
    <property type="evidence" value="ECO:0007669"/>
    <property type="project" value="InterPro"/>
</dbReference>